<reference evidence="2 3" key="1">
    <citation type="journal article" date="2015" name="Fungal Genet. Biol.">
        <title>Evolution of novel wood decay mechanisms in Agaricales revealed by the genome sequences of Fistulina hepatica and Cylindrobasidium torrendii.</title>
        <authorList>
            <person name="Floudas D."/>
            <person name="Held B.W."/>
            <person name="Riley R."/>
            <person name="Nagy L.G."/>
            <person name="Koehler G."/>
            <person name="Ransdell A.S."/>
            <person name="Younus H."/>
            <person name="Chow J."/>
            <person name="Chiniquy J."/>
            <person name="Lipzen A."/>
            <person name="Tritt A."/>
            <person name="Sun H."/>
            <person name="Haridas S."/>
            <person name="LaButti K."/>
            <person name="Ohm R.A."/>
            <person name="Kues U."/>
            <person name="Blanchette R.A."/>
            <person name="Grigoriev I.V."/>
            <person name="Minto R.E."/>
            <person name="Hibbett D.S."/>
        </authorList>
    </citation>
    <scope>NUCLEOTIDE SEQUENCE [LARGE SCALE GENOMIC DNA]</scope>
    <source>
        <strain evidence="2 3">FP15055 ss-10</strain>
    </source>
</reference>
<dbReference type="Proteomes" id="UP000054007">
    <property type="component" value="Unassembled WGS sequence"/>
</dbReference>
<dbReference type="EMBL" id="KN880439">
    <property type="protein sequence ID" value="KIY72988.1"/>
    <property type="molecule type" value="Genomic_DNA"/>
</dbReference>
<dbReference type="InterPro" id="IPR038084">
    <property type="entry name" value="PduO/GlcC-like_sf"/>
</dbReference>
<dbReference type="Gene3D" id="3.30.450.150">
    <property type="entry name" value="Haem-degrading domain"/>
    <property type="match status" value="1"/>
</dbReference>
<dbReference type="GO" id="GO:0072380">
    <property type="term" value="C:TRC complex"/>
    <property type="evidence" value="ECO:0007669"/>
    <property type="project" value="TreeGrafter"/>
</dbReference>
<organism evidence="2 3">
    <name type="scientific">Cylindrobasidium torrendii FP15055 ss-10</name>
    <dbReference type="NCBI Taxonomy" id="1314674"/>
    <lineage>
        <taxon>Eukaryota</taxon>
        <taxon>Fungi</taxon>
        <taxon>Dikarya</taxon>
        <taxon>Basidiomycota</taxon>
        <taxon>Agaricomycotina</taxon>
        <taxon>Agaricomycetes</taxon>
        <taxon>Agaricomycetidae</taxon>
        <taxon>Agaricales</taxon>
        <taxon>Marasmiineae</taxon>
        <taxon>Physalacriaceae</taxon>
        <taxon>Cylindrobasidium</taxon>
    </lineage>
</organism>
<dbReference type="PANTHER" id="PTHR28255:SF1">
    <property type="entry name" value="UPF0303 PROTEIN YBR137W"/>
    <property type="match status" value="1"/>
</dbReference>
<dbReference type="GO" id="GO:0006620">
    <property type="term" value="P:post-translational protein targeting to endoplasmic reticulum membrane"/>
    <property type="evidence" value="ECO:0007669"/>
    <property type="project" value="TreeGrafter"/>
</dbReference>
<evidence type="ECO:0000256" key="1">
    <source>
        <dbReference type="SAM" id="MobiDB-lite"/>
    </source>
</evidence>
<sequence length="265" mass="28646">MFNFQGPAPGQTDADMAVRALKEESEYRFPSFSAQDAVTLGLSIRKRFRGSNRHAKGRGLVLSIETIAGHTLFSCTVGDLGHLSGIGDVSLDSWACLQGMVGVVKRTGHSSYYVEKSMSAQGKRKADLLMTAGSAAAASGEKVYGGAFPIWLENAPCCPIGVVAAFSGSPQEDHTLVVHTVRDYINKMREGQPTPAPSAHMPMPQPSMVVSSHYEEQPEHEQHQQTEQDWRSTRAGSIIHTHHTGTSQPLPVPPAGSEYDDSLYP</sequence>
<proteinExistence type="predicted"/>
<feature type="region of interest" description="Disordered" evidence="1">
    <location>
        <begin position="189"/>
        <end position="265"/>
    </location>
</feature>
<name>A0A0D7BR20_9AGAR</name>
<dbReference type="AlphaFoldDB" id="A0A0D7BR20"/>
<dbReference type="Pfam" id="PF03928">
    <property type="entry name" value="HbpS-like"/>
    <property type="match status" value="1"/>
</dbReference>
<dbReference type="InterPro" id="IPR005624">
    <property type="entry name" value="PduO/GlcC-like"/>
</dbReference>
<protein>
    <submittedName>
        <fullName evidence="2">Uncharacterized protein</fullName>
    </submittedName>
</protein>
<feature type="compositionally biased region" description="Basic and acidic residues" evidence="1">
    <location>
        <begin position="213"/>
        <end position="232"/>
    </location>
</feature>
<dbReference type="PANTHER" id="PTHR28255">
    <property type="match status" value="1"/>
</dbReference>
<accession>A0A0D7BR20</accession>
<gene>
    <name evidence="2" type="ORF">CYLTODRAFT_387891</name>
</gene>
<dbReference type="InterPro" id="IPR010371">
    <property type="entry name" value="YBR137W-like"/>
</dbReference>
<evidence type="ECO:0000313" key="3">
    <source>
        <dbReference type="Proteomes" id="UP000054007"/>
    </source>
</evidence>
<keyword evidence="3" id="KW-1185">Reference proteome</keyword>
<evidence type="ECO:0000313" key="2">
    <source>
        <dbReference type="EMBL" id="KIY72988.1"/>
    </source>
</evidence>
<dbReference type="STRING" id="1314674.A0A0D7BR20"/>
<dbReference type="OrthoDB" id="2209940at2759"/>